<reference evidence="4" key="4">
    <citation type="submission" date="2023-01" db="EMBL/GenBank/DDBJ databases">
        <title>Draft genome sequence of Methylobacterium oxalidis strain NBRC 107715.</title>
        <authorList>
            <person name="Sun Q."/>
            <person name="Mori K."/>
        </authorList>
    </citation>
    <scope>NUCLEOTIDE SEQUENCE</scope>
    <source>
        <strain evidence="4">NBRC 107715</strain>
    </source>
</reference>
<keyword evidence="2" id="KW-0732">Signal</keyword>
<dbReference type="EMBL" id="BJZU01000005">
    <property type="protein sequence ID" value="GEP02634.1"/>
    <property type="molecule type" value="Genomic_DNA"/>
</dbReference>
<evidence type="ECO:0000256" key="1">
    <source>
        <dbReference type="SAM" id="MobiDB-lite"/>
    </source>
</evidence>
<dbReference type="AlphaFoldDB" id="A0A512IY44"/>
<accession>A0A512IY44</accession>
<evidence type="ECO:0000256" key="2">
    <source>
        <dbReference type="SAM" id="SignalP"/>
    </source>
</evidence>
<evidence type="ECO:0000313" key="6">
    <source>
        <dbReference type="Proteomes" id="UP001156856"/>
    </source>
</evidence>
<reference evidence="6" key="2">
    <citation type="journal article" date="2019" name="Int. J. Syst. Evol. Microbiol.">
        <title>The Global Catalogue of Microorganisms (GCM) 10K type strain sequencing project: providing services to taxonomists for standard genome sequencing and annotation.</title>
        <authorList>
            <consortium name="The Broad Institute Genomics Platform"/>
            <consortium name="The Broad Institute Genome Sequencing Center for Infectious Disease"/>
            <person name="Wu L."/>
            <person name="Ma J."/>
        </authorList>
    </citation>
    <scope>NUCLEOTIDE SEQUENCE [LARGE SCALE GENOMIC DNA]</scope>
    <source>
        <strain evidence="6">NBRC 107715</strain>
    </source>
</reference>
<comment type="caution">
    <text evidence="3">The sequence shown here is derived from an EMBL/GenBank/DDBJ whole genome shotgun (WGS) entry which is preliminary data.</text>
</comment>
<feature type="compositionally biased region" description="Basic and acidic residues" evidence="1">
    <location>
        <begin position="56"/>
        <end position="68"/>
    </location>
</feature>
<gene>
    <name evidence="4" type="ORF">GCM10007888_02240</name>
    <name evidence="3" type="ORF">MOX02_06720</name>
</gene>
<evidence type="ECO:0000313" key="5">
    <source>
        <dbReference type="Proteomes" id="UP000321960"/>
    </source>
</evidence>
<evidence type="ECO:0000313" key="3">
    <source>
        <dbReference type="EMBL" id="GEP02634.1"/>
    </source>
</evidence>
<organism evidence="3 5">
    <name type="scientific">Methylobacterium oxalidis</name>
    <dbReference type="NCBI Taxonomy" id="944322"/>
    <lineage>
        <taxon>Bacteria</taxon>
        <taxon>Pseudomonadati</taxon>
        <taxon>Pseudomonadota</taxon>
        <taxon>Alphaproteobacteria</taxon>
        <taxon>Hyphomicrobiales</taxon>
        <taxon>Methylobacteriaceae</taxon>
        <taxon>Methylobacterium</taxon>
    </lineage>
</organism>
<dbReference type="RefSeq" id="WP_147024306.1">
    <property type="nucleotide sequence ID" value="NZ_BJZU01000005.1"/>
</dbReference>
<dbReference type="EMBL" id="BSPK01000004">
    <property type="protein sequence ID" value="GLS61843.1"/>
    <property type="molecule type" value="Genomic_DNA"/>
</dbReference>
<feature type="compositionally biased region" description="Low complexity" evidence="1">
    <location>
        <begin position="92"/>
        <end position="103"/>
    </location>
</feature>
<feature type="chain" id="PRO_5022195758" evidence="2">
    <location>
        <begin position="22"/>
        <end position="168"/>
    </location>
</feature>
<name>A0A512IY44_9HYPH</name>
<feature type="compositionally biased region" description="Basic and acidic residues" evidence="1">
    <location>
        <begin position="140"/>
        <end position="159"/>
    </location>
</feature>
<dbReference type="Proteomes" id="UP000321960">
    <property type="component" value="Unassembled WGS sequence"/>
</dbReference>
<proteinExistence type="predicted"/>
<feature type="signal peptide" evidence="2">
    <location>
        <begin position="1"/>
        <end position="21"/>
    </location>
</feature>
<evidence type="ECO:0000313" key="4">
    <source>
        <dbReference type="EMBL" id="GLS61843.1"/>
    </source>
</evidence>
<dbReference type="OrthoDB" id="7994104at2"/>
<reference evidence="3 5" key="3">
    <citation type="submission" date="2019-07" db="EMBL/GenBank/DDBJ databases">
        <title>Whole genome shotgun sequence of Methylobacterium oxalidis NBRC 107715.</title>
        <authorList>
            <person name="Hosoyama A."/>
            <person name="Uohara A."/>
            <person name="Ohji S."/>
            <person name="Ichikawa N."/>
        </authorList>
    </citation>
    <scope>NUCLEOTIDE SEQUENCE [LARGE SCALE GENOMIC DNA]</scope>
    <source>
        <strain evidence="3 5">NBRC 107715</strain>
    </source>
</reference>
<reference evidence="4" key="1">
    <citation type="journal article" date="2014" name="Int. J. Syst. Evol. Microbiol.">
        <title>Complete genome of a new Firmicutes species belonging to the dominant human colonic microbiota ('Ruminococcus bicirculans') reveals two chromosomes and a selective capacity to utilize plant glucans.</title>
        <authorList>
            <consortium name="NISC Comparative Sequencing Program"/>
            <person name="Wegmann U."/>
            <person name="Louis P."/>
            <person name="Goesmann A."/>
            <person name="Henrissat B."/>
            <person name="Duncan S.H."/>
            <person name="Flint H.J."/>
        </authorList>
    </citation>
    <scope>NUCLEOTIDE SEQUENCE</scope>
    <source>
        <strain evidence="4">NBRC 107715</strain>
    </source>
</reference>
<feature type="compositionally biased region" description="Low complexity" evidence="1">
    <location>
        <begin position="42"/>
        <end position="54"/>
    </location>
</feature>
<protein>
    <submittedName>
        <fullName evidence="3">Uncharacterized protein</fullName>
    </submittedName>
</protein>
<keyword evidence="6" id="KW-1185">Reference proteome</keyword>
<sequence>MTSGRILAGLALACLATPVLAGPCTDQIAAVAKQLESSPAAGAAVTGSVSGSVAETKADASTSRDKTAATESAPSLNKDGRTGGVGGNDELNAASANRATSAADVRRQQEGKPTAAANPGEAGTGDSGGSRAKNLLAEARALDAKGDESCKGKLAEAKDAMGLSRTYR</sequence>
<feature type="region of interest" description="Disordered" evidence="1">
    <location>
        <begin position="42"/>
        <end position="168"/>
    </location>
</feature>
<dbReference type="Proteomes" id="UP001156856">
    <property type="component" value="Unassembled WGS sequence"/>
</dbReference>